<evidence type="ECO:0000313" key="8">
    <source>
        <dbReference type="Proteomes" id="UP000598971"/>
    </source>
</evidence>
<dbReference type="GO" id="GO:0016020">
    <property type="term" value="C:membrane"/>
    <property type="evidence" value="ECO:0007669"/>
    <property type="project" value="UniProtKB-SubCell"/>
</dbReference>
<gene>
    <name evidence="7" type="ORF">GD597_12415</name>
</gene>
<evidence type="ECO:0000256" key="6">
    <source>
        <dbReference type="SAM" id="Phobius"/>
    </source>
</evidence>
<proteinExistence type="predicted"/>
<evidence type="ECO:0000313" key="7">
    <source>
        <dbReference type="EMBL" id="NNV56267.1"/>
    </source>
</evidence>
<evidence type="ECO:0000256" key="3">
    <source>
        <dbReference type="ARBA" id="ARBA00022692"/>
    </source>
</evidence>
<sequence length="269" mass="30806">MPVFCFALSFVEPINWPQTILAFVLIHALLYPASNGYNSYMDRDTESIGGIKNPLQPTKQLFYTTLILDILGTLLSLFISWQFAMAYLFYIICSRLYSYRGVRLKRFPVAGYITVILNQGTLIFAMVYYAANNNSLDNIPVIGLLAAAFLIGGFYPITQIYQHDSDKNDGVKTMSILLGKRGTFIFCATMYAIAFALLFVYFSEQNKIQSFFVLQIFFIPVIVYFLRWFLQVWKNESLANFSNTMRMNMLASTCTNLAFITLILLHYFG</sequence>
<feature type="transmembrane region" description="Helical" evidence="6">
    <location>
        <begin position="141"/>
        <end position="161"/>
    </location>
</feature>
<keyword evidence="4 6" id="KW-1133">Transmembrane helix</keyword>
<dbReference type="Proteomes" id="UP000598971">
    <property type="component" value="Unassembled WGS sequence"/>
</dbReference>
<protein>
    <submittedName>
        <fullName evidence="7">Prenyltransferase</fullName>
    </submittedName>
</protein>
<dbReference type="Gene3D" id="1.20.120.1780">
    <property type="entry name" value="UbiA prenyltransferase"/>
    <property type="match status" value="1"/>
</dbReference>
<name>A0A8J8JRV2_9BACT</name>
<dbReference type="Pfam" id="PF01040">
    <property type="entry name" value="UbiA"/>
    <property type="match status" value="1"/>
</dbReference>
<evidence type="ECO:0000256" key="1">
    <source>
        <dbReference type="ARBA" id="ARBA00004141"/>
    </source>
</evidence>
<dbReference type="InterPro" id="IPR044878">
    <property type="entry name" value="UbiA_sf"/>
</dbReference>
<keyword evidence="8" id="KW-1185">Reference proteome</keyword>
<keyword evidence="2" id="KW-1003">Cell membrane</keyword>
<keyword evidence="5 6" id="KW-0472">Membrane</keyword>
<dbReference type="Gene3D" id="1.10.357.140">
    <property type="entry name" value="UbiA prenyltransferase"/>
    <property type="match status" value="1"/>
</dbReference>
<feature type="transmembrane region" description="Helical" evidence="6">
    <location>
        <begin position="109"/>
        <end position="129"/>
    </location>
</feature>
<reference evidence="7" key="1">
    <citation type="submission" date="2019-10" db="EMBL/GenBank/DDBJ databases">
        <title>Draft genome sequence of Panacibacter sp. KCS-6.</title>
        <authorList>
            <person name="Yim K.J."/>
        </authorList>
    </citation>
    <scope>NUCLEOTIDE SEQUENCE</scope>
    <source>
        <strain evidence="7">KCS-6</strain>
    </source>
</reference>
<feature type="transmembrane region" description="Helical" evidence="6">
    <location>
        <begin position="208"/>
        <end position="226"/>
    </location>
</feature>
<comment type="subcellular location">
    <subcellularLocation>
        <location evidence="1">Membrane</location>
        <topology evidence="1">Multi-pass membrane protein</topology>
    </subcellularLocation>
</comment>
<keyword evidence="3 6" id="KW-0812">Transmembrane</keyword>
<dbReference type="AlphaFoldDB" id="A0A8J8JRV2"/>
<organism evidence="7 8">
    <name type="scientific">Limnovirga soli</name>
    <dbReference type="NCBI Taxonomy" id="2656915"/>
    <lineage>
        <taxon>Bacteria</taxon>
        <taxon>Pseudomonadati</taxon>
        <taxon>Bacteroidota</taxon>
        <taxon>Chitinophagia</taxon>
        <taxon>Chitinophagales</taxon>
        <taxon>Chitinophagaceae</taxon>
        <taxon>Limnovirga</taxon>
    </lineage>
</organism>
<dbReference type="InterPro" id="IPR000537">
    <property type="entry name" value="UbiA_prenyltransferase"/>
</dbReference>
<evidence type="ECO:0000256" key="5">
    <source>
        <dbReference type="ARBA" id="ARBA00023136"/>
    </source>
</evidence>
<evidence type="ECO:0000256" key="2">
    <source>
        <dbReference type="ARBA" id="ARBA00022475"/>
    </source>
</evidence>
<feature type="transmembrane region" description="Helical" evidence="6">
    <location>
        <begin position="182"/>
        <end position="202"/>
    </location>
</feature>
<evidence type="ECO:0000256" key="4">
    <source>
        <dbReference type="ARBA" id="ARBA00022989"/>
    </source>
</evidence>
<accession>A0A8J8JRV2</accession>
<dbReference type="EMBL" id="WHPF01000008">
    <property type="protein sequence ID" value="NNV56267.1"/>
    <property type="molecule type" value="Genomic_DNA"/>
</dbReference>
<dbReference type="GO" id="GO:0016765">
    <property type="term" value="F:transferase activity, transferring alkyl or aryl (other than methyl) groups"/>
    <property type="evidence" value="ECO:0007669"/>
    <property type="project" value="InterPro"/>
</dbReference>
<feature type="transmembrane region" description="Helical" evidence="6">
    <location>
        <begin position="247"/>
        <end position="268"/>
    </location>
</feature>
<comment type="caution">
    <text evidence="7">The sequence shown here is derived from an EMBL/GenBank/DDBJ whole genome shotgun (WGS) entry which is preliminary data.</text>
</comment>